<accession>S7X440</accession>
<gene>
    <name evidence="1" type="ORF">ADICYQ_0869</name>
</gene>
<evidence type="ECO:0000313" key="1">
    <source>
        <dbReference type="EMBL" id="EPR70873.1"/>
    </source>
</evidence>
<proteinExistence type="predicted"/>
<dbReference type="STRING" id="641524.ADICYQ_0869"/>
<reference evidence="1 2" key="1">
    <citation type="journal article" date="2013" name="Genome Announc.">
        <title>Draft Genome Sequence of Cyclobacterium qasimii Strain M12-11BT, Isolated from Arctic Marine Sediment.</title>
        <authorList>
            <person name="Shivaji S."/>
            <person name="Ara S."/>
            <person name="Singh A."/>
            <person name="Kumar Pinnaka A."/>
        </authorList>
    </citation>
    <scope>NUCLEOTIDE SEQUENCE [LARGE SCALE GENOMIC DNA]</scope>
    <source>
        <strain evidence="1 2">M12-11B</strain>
    </source>
</reference>
<dbReference type="AlphaFoldDB" id="S7X440"/>
<dbReference type="eggNOG" id="COG3177">
    <property type="taxonomic scope" value="Bacteria"/>
</dbReference>
<dbReference type="InterPro" id="IPR036388">
    <property type="entry name" value="WH-like_DNA-bd_sf"/>
</dbReference>
<dbReference type="Proteomes" id="UP000014974">
    <property type="component" value="Unassembled WGS sequence"/>
</dbReference>
<dbReference type="Gene3D" id="1.10.10.10">
    <property type="entry name" value="Winged helix-like DNA-binding domain superfamily/Winged helix DNA-binding domain"/>
    <property type="match status" value="1"/>
</dbReference>
<evidence type="ECO:0000313" key="2">
    <source>
        <dbReference type="Proteomes" id="UP000014974"/>
    </source>
</evidence>
<dbReference type="PATRIC" id="fig|641524.5.peg.862"/>
<protein>
    <submittedName>
        <fullName evidence="1">Fic family protein</fullName>
    </submittedName>
</protein>
<dbReference type="EMBL" id="ATNM01000035">
    <property type="protein sequence ID" value="EPR70873.1"/>
    <property type="molecule type" value="Genomic_DNA"/>
</dbReference>
<sequence>MQEAIKATYVVLQKVLQKAEFWKMHAATILNERQQKMINRLFNGFTGKLTTTKWGKICKCSQDTALRDIQDLIKKNILHKDPSGGRSTNYELVEMPATNN</sequence>
<name>S7X440_9BACT</name>
<organism evidence="1 2">
    <name type="scientific">Cyclobacterium qasimii M12-11B</name>
    <dbReference type="NCBI Taxonomy" id="641524"/>
    <lineage>
        <taxon>Bacteria</taxon>
        <taxon>Pseudomonadati</taxon>
        <taxon>Bacteroidota</taxon>
        <taxon>Cytophagia</taxon>
        <taxon>Cytophagales</taxon>
        <taxon>Cyclobacteriaceae</taxon>
        <taxon>Cyclobacterium</taxon>
    </lineage>
</organism>
<comment type="caution">
    <text evidence="1">The sequence shown here is derived from an EMBL/GenBank/DDBJ whole genome shotgun (WGS) entry which is preliminary data.</text>
</comment>